<name>A0A450SMB9_9GAMM</name>
<dbReference type="Pfam" id="PF09720">
    <property type="entry name" value="Unstab_antitox"/>
    <property type="match status" value="1"/>
</dbReference>
<reference evidence="1" key="1">
    <citation type="submission" date="2019-02" db="EMBL/GenBank/DDBJ databases">
        <authorList>
            <person name="Gruber-Vodicka R. H."/>
            <person name="Seah K. B. B."/>
        </authorList>
    </citation>
    <scope>NUCLEOTIDE SEQUENCE</scope>
    <source>
        <strain evidence="1">BECK_DK161</strain>
    </source>
</reference>
<gene>
    <name evidence="1" type="ORF">BECKDK2373C_GA0170839_10457</name>
</gene>
<dbReference type="InterPro" id="IPR013406">
    <property type="entry name" value="CHP02574_addiction_mod"/>
</dbReference>
<proteinExistence type="predicted"/>
<organism evidence="1">
    <name type="scientific">Candidatus Kentrum sp. DK</name>
    <dbReference type="NCBI Taxonomy" id="2126562"/>
    <lineage>
        <taxon>Bacteria</taxon>
        <taxon>Pseudomonadati</taxon>
        <taxon>Pseudomonadota</taxon>
        <taxon>Gammaproteobacteria</taxon>
        <taxon>Candidatus Kentrum</taxon>
    </lineage>
</organism>
<accession>A0A450SMB9</accession>
<dbReference type="AlphaFoldDB" id="A0A450SMB9"/>
<protein>
    <submittedName>
        <fullName evidence="1">Addiction module component</fullName>
    </submittedName>
</protein>
<dbReference type="EMBL" id="CAADEY010000045">
    <property type="protein sequence ID" value="VFJ54884.1"/>
    <property type="molecule type" value="Genomic_DNA"/>
</dbReference>
<evidence type="ECO:0000313" key="1">
    <source>
        <dbReference type="EMBL" id="VFJ54884.1"/>
    </source>
</evidence>
<sequence length="77" mass="8819">MLASTERIVKEIPNIPVDNRLVLIDNPLKSINLPTREDVDRAWSEEVECRHRALNDGTAILIPGEEVLARVRERFSK</sequence>